<dbReference type="SUPFAM" id="SSF51905">
    <property type="entry name" value="FAD/NAD(P)-binding domain"/>
    <property type="match status" value="1"/>
</dbReference>
<dbReference type="EMBL" id="CP002454">
    <property type="protein sequence ID" value="ADV68084.1"/>
    <property type="molecule type" value="Genomic_DNA"/>
</dbReference>
<feature type="region of interest" description="Disordered" evidence="1">
    <location>
        <begin position="453"/>
        <end position="500"/>
    </location>
</feature>
<dbReference type="Pfam" id="PF13450">
    <property type="entry name" value="NAD_binding_8"/>
    <property type="match status" value="1"/>
</dbReference>
<dbReference type="eggNOG" id="COG1233">
    <property type="taxonomic scope" value="Bacteria"/>
</dbReference>
<reference evidence="2 3" key="1">
    <citation type="journal article" date="2011" name="Stand. Genomic Sci.">
        <title>Complete genome sequence of Deinococcus maricopensis type strain (LB-34).</title>
        <authorList>
            <person name="Pukall R."/>
            <person name="Zeytun A."/>
            <person name="Lucas S."/>
            <person name="Lapidus A."/>
            <person name="Hammon N."/>
            <person name="Deshpande S."/>
            <person name="Nolan M."/>
            <person name="Cheng J.F."/>
            <person name="Pitluck S."/>
            <person name="Liolios K."/>
            <person name="Pagani I."/>
            <person name="Mikhailova N."/>
            <person name="Ivanova N."/>
            <person name="Mavromatis K."/>
            <person name="Pati A."/>
            <person name="Tapia R."/>
            <person name="Han C."/>
            <person name="Goodwin L."/>
            <person name="Chen A."/>
            <person name="Palaniappan K."/>
            <person name="Land M."/>
            <person name="Hauser L."/>
            <person name="Chang Y.J."/>
            <person name="Jeffries C.D."/>
            <person name="Brambilla E.M."/>
            <person name="Rohde M."/>
            <person name="Goker M."/>
            <person name="Detter J.C."/>
            <person name="Woyke T."/>
            <person name="Bristow J."/>
            <person name="Eisen J.A."/>
            <person name="Markowitz V."/>
            <person name="Hugenholtz P."/>
            <person name="Kyrpides N.C."/>
            <person name="Klenk H.P."/>
        </authorList>
    </citation>
    <scope>NUCLEOTIDE SEQUENCE [LARGE SCALE GENOMIC DNA]</scope>
    <source>
        <strain evidence="3">DSM 21211 / LMG 22137 / NRRL B-23946 / LB-34</strain>
    </source>
</reference>
<gene>
    <name evidence="2" type="ordered locus">Deima_2449</name>
</gene>
<dbReference type="PRINTS" id="PR00419">
    <property type="entry name" value="ADXRDTASE"/>
</dbReference>
<evidence type="ECO:0000256" key="1">
    <source>
        <dbReference type="SAM" id="MobiDB-lite"/>
    </source>
</evidence>
<dbReference type="HOGENOM" id="CLU_393673_0_0_0"/>
<dbReference type="Proteomes" id="UP000008635">
    <property type="component" value="Chromosome"/>
</dbReference>
<proteinExistence type="predicted"/>
<dbReference type="PANTHER" id="PTHR10668:SF105">
    <property type="entry name" value="DEHYDROGENASE-RELATED"/>
    <property type="match status" value="1"/>
</dbReference>
<dbReference type="KEGG" id="dmr:Deima_2449"/>
<evidence type="ECO:0000313" key="2">
    <source>
        <dbReference type="EMBL" id="ADV68084.1"/>
    </source>
</evidence>
<name>E8UAJ5_DEIML</name>
<keyword evidence="3" id="KW-1185">Reference proteome</keyword>
<accession>E8UAJ5</accession>
<dbReference type="Gene3D" id="3.50.50.60">
    <property type="entry name" value="FAD/NAD(P)-binding domain"/>
    <property type="match status" value="1"/>
</dbReference>
<dbReference type="AlphaFoldDB" id="E8UAJ5"/>
<dbReference type="PANTHER" id="PTHR10668">
    <property type="entry name" value="PHYTOENE DEHYDROGENASE"/>
    <property type="match status" value="1"/>
</dbReference>
<protein>
    <submittedName>
        <fullName evidence="2">Amine oxidase</fullName>
    </submittedName>
</protein>
<evidence type="ECO:0000313" key="3">
    <source>
        <dbReference type="Proteomes" id="UP000008635"/>
    </source>
</evidence>
<feature type="compositionally biased region" description="Low complexity" evidence="1">
    <location>
        <begin position="478"/>
        <end position="490"/>
    </location>
</feature>
<reference evidence="3" key="2">
    <citation type="submission" date="2011-01" db="EMBL/GenBank/DDBJ databases">
        <title>The complete genome of Deinococcus maricopensis DSM 21211.</title>
        <authorList>
            <consortium name="US DOE Joint Genome Institute (JGI-PGF)"/>
            <person name="Lucas S."/>
            <person name="Copeland A."/>
            <person name="Lapidus A."/>
            <person name="Goodwin L."/>
            <person name="Pitluck S."/>
            <person name="Kyrpides N."/>
            <person name="Mavromatis K."/>
            <person name="Pagani I."/>
            <person name="Ivanova N."/>
            <person name="Ovchinnikova G."/>
            <person name="Zeytun A."/>
            <person name="Detter J.C."/>
            <person name="Han C."/>
            <person name="Land M."/>
            <person name="Hauser L."/>
            <person name="Markowitz V."/>
            <person name="Cheng J.-F."/>
            <person name="Hugenholtz P."/>
            <person name="Woyke T."/>
            <person name="Wu D."/>
            <person name="Pukall R."/>
            <person name="Gehrich-Schroeter G."/>
            <person name="Brambilla E."/>
            <person name="Klenk H.-P."/>
            <person name="Eisen J.A."/>
        </authorList>
    </citation>
    <scope>NUCLEOTIDE SEQUENCE [LARGE SCALE GENOMIC DNA]</scope>
    <source>
        <strain evidence="3">DSM 21211 / LMG 22137 / NRRL B-23946 / LB-34</strain>
    </source>
</reference>
<dbReference type="STRING" id="709986.Deima_2449"/>
<dbReference type="InterPro" id="IPR036188">
    <property type="entry name" value="FAD/NAD-bd_sf"/>
</dbReference>
<sequence length="700" mass="77185">MTHRAAIVGSGPNGLAAAITLARAGLRVDVYEAAPHPGGALRSAPLTLPGFTHDVGSAIHPLALASPFFRTLPLERYGLQWVHPDHPVAHPLDDDAVILHRSVDATADELGPDGPAYRRLLQPLVDHADALFDATLHPLLRLPPHPFALARFGLLGLPPAELLARAAFRTPRARALFAGLSAHANLPLSTPGSSAYGLMLALTAHAVGWPFPRGGAGTLTDVLIAYLQHLGGRIHLSTPINHLRELDADLKLLNVTPPELLRLAGDTLPAPYAVRLRRYRFGPGIYKVDYALSEPIPWRDPRARRAGTVHVAGPLADVVTSEAAAPHHAPHRPYLLLAQHTPFDPTRAPHGQHTAWVYGHVPNGSDPHLLPNLEAQIERFAPGFRDVILARTVTTPTQAQADNRNLLGGDVAGGLNTLWQTLARPVFSPTPYRTPLPGVYLCSASTPPAAASTAWAATSPPSPPSPTPTATEATRSCAGRGAARAGRGAAPLPAQRGLTPPLLHRRQQPQLRPQRRRIHPVRRHLHEHQIEPLRAQPHRPRTPAKRPESHLLVTANRARIERIHPQHHVLQPQVKHPVLHHQPRRLRPEPRPPIRRIEHAHPQLRRALPVIHVPQIHDTHHAPRPALIHPQRHRALLHAAHTLEPRQFILQAERHPRAPQVRRQLQILEMRREHRHVLPPQLRQHHPITTQHRRNRHASG</sequence>
<organism evidence="2 3">
    <name type="scientific">Deinococcus maricopensis (strain DSM 21211 / LMG 22137 / NRRL B-23946 / LB-34)</name>
    <dbReference type="NCBI Taxonomy" id="709986"/>
    <lineage>
        <taxon>Bacteria</taxon>
        <taxon>Thermotogati</taxon>
        <taxon>Deinococcota</taxon>
        <taxon>Deinococci</taxon>
        <taxon>Deinococcales</taxon>
        <taxon>Deinococcaceae</taxon>
        <taxon>Deinococcus</taxon>
    </lineage>
</organism>